<keyword evidence="3" id="KW-0732">Signal</keyword>
<dbReference type="InterPro" id="IPR019819">
    <property type="entry name" value="Carboxylesterase_B_CS"/>
</dbReference>
<dbReference type="PROSITE" id="PS00122">
    <property type="entry name" value="CARBOXYLESTERASE_B_1"/>
    <property type="match status" value="1"/>
</dbReference>
<reference evidence="6" key="3">
    <citation type="submission" date="2022-12" db="EMBL/GenBank/DDBJ databases">
        <authorList>
            <person name="Sun Q."/>
            <person name="Kim S."/>
        </authorList>
    </citation>
    <scope>NUCLEOTIDE SEQUENCE</scope>
    <source>
        <strain evidence="6">KCTC 12343</strain>
    </source>
</reference>
<reference evidence="6" key="1">
    <citation type="journal article" date="2014" name="Int. J. Syst. Evol. Microbiol.">
        <title>Complete genome sequence of Corynebacterium casei LMG S-19264T (=DSM 44701T), isolated from a smear-ripened cheese.</title>
        <authorList>
            <consortium name="US DOE Joint Genome Institute (JGI-PGF)"/>
            <person name="Walter F."/>
            <person name="Albersmeier A."/>
            <person name="Kalinowski J."/>
            <person name="Ruckert C."/>
        </authorList>
    </citation>
    <scope>NUCLEOTIDE SEQUENCE</scope>
    <source>
        <strain evidence="6">KCTC 12343</strain>
    </source>
</reference>
<feature type="chain" id="PRO_5041746561" description="Carboxylic ester hydrolase" evidence="3">
    <location>
        <begin position="30"/>
        <end position="489"/>
    </location>
</feature>
<gene>
    <name evidence="7" type="ORF">EYF70_08025</name>
    <name evidence="6" type="ORF">GCM10007387_10460</name>
</gene>
<dbReference type="Pfam" id="PF00135">
    <property type="entry name" value="COesterase"/>
    <property type="match status" value="2"/>
</dbReference>
<organism evidence="6 9">
    <name type="scientific">Pseudoduganella albidiflava</name>
    <dbReference type="NCBI Taxonomy" id="321983"/>
    <lineage>
        <taxon>Bacteria</taxon>
        <taxon>Pseudomonadati</taxon>
        <taxon>Pseudomonadota</taxon>
        <taxon>Betaproteobacteria</taxon>
        <taxon>Burkholderiales</taxon>
        <taxon>Oxalobacteraceae</taxon>
        <taxon>Telluria group</taxon>
        <taxon>Pseudoduganella</taxon>
    </lineage>
</organism>
<feature type="region of interest" description="Disordered" evidence="4">
    <location>
        <begin position="463"/>
        <end position="489"/>
    </location>
</feature>
<dbReference type="EMBL" id="BMWV01000002">
    <property type="protein sequence ID" value="GGY30672.1"/>
    <property type="molecule type" value="Genomic_DNA"/>
</dbReference>
<evidence type="ECO:0000259" key="5">
    <source>
        <dbReference type="Pfam" id="PF00135"/>
    </source>
</evidence>
<dbReference type="EMBL" id="CP036401">
    <property type="protein sequence ID" value="QBI00800.1"/>
    <property type="molecule type" value="Genomic_DNA"/>
</dbReference>
<evidence type="ECO:0000256" key="1">
    <source>
        <dbReference type="ARBA" id="ARBA00005964"/>
    </source>
</evidence>
<dbReference type="InterPro" id="IPR002018">
    <property type="entry name" value="CarbesteraseB"/>
</dbReference>
<dbReference type="InterPro" id="IPR029058">
    <property type="entry name" value="AB_hydrolase_fold"/>
</dbReference>
<dbReference type="RefSeq" id="WP_131144929.1">
    <property type="nucleotide sequence ID" value="NZ_BMWV01000002.1"/>
</dbReference>
<feature type="domain" description="Carboxylesterase type B" evidence="5">
    <location>
        <begin position="356"/>
        <end position="461"/>
    </location>
</feature>
<name>A0A411WVM2_9BURK</name>
<dbReference type="EC" id="3.1.1.-" evidence="3"/>
<dbReference type="PANTHER" id="PTHR11559">
    <property type="entry name" value="CARBOXYLESTERASE"/>
    <property type="match status" value="1"/>
</dbReference>
<feature type="domain" description="Carboxylesterase type B" evidence="5">
    <location>
        <begin position="33"/>
        <end position="351"/>
    </location>
</feature>
<dbReference type="InterPro" id="IPR019826">
    <property type="entry name" value="Carboxylesterase_B_AS"/>
</dbReference>
<comment type="similarity">
    <text evidence="1 3">Belongs to the type-B carboxylesterase/lipase family.</text>
</comment>
<accession>A0A411WVM2</accession>
<evidence type="ECO:0000313" key="6">
    <source>
        <dbReference type="EMBL" id="GGY30672.1"/>
    </source>
</evidence>
<dbReference type="Proteomes" id="UP000628442">
    <property type="component" value="Unassembled WGS sequence"/>
</dbReference>
<feature type="signal peptide" evidence="3">
    <location>
        <begin position="1"/>
        <end position="29"/>
    </location>
</feature>
<sequence length="489" mass="50784">MFDSIRPTLAAPAIPAALLALAFALPAAAATGPVAAIDSGKLEGAIENGIASWNGIPYAAPPVGALRWRAPQPPAGWTGIRAATSFGNDCMQVPFPQDLAPLATKPAEDCLYLNVWKPAAAKGKLPVIVWIHGGGFVNGGTSPAITSGAPLAKRGVMVVSFNYRLGRFGSFAHPALASDAANKGQSGNYGYLDQLAALDWVQRNIAAFGGDPANVTIMGESAGAIAVNTMLTSPLTQGKGLFARAAILSGGEGIIPGLPSTRSGAEQWSIEFAGKHGIAADDPAALSKLRALTPEQVVDGFNLMSMFTPGPRVHVGPFADGQVAVEPLPAYAAGRFVKVPVMIGATDDDMGGRTGFMVAGARKIAGVLADQGVPVYAYRFSYVPKAIEWPGGAKHATDVTYFFDTVASAHGDKTTARDIAMSSAIATYLVNFAKNGDPNGAQLPQWPRYQRDKDELIDFAASGVPVPQKDPLGPEIDAAQRAMPARQAN</sequence>
<evidence type="ECO:0000313" key="8">
    <source>
        <dbReference type="Proteomes" id="UP000292307"/>
    </source>
</evidence>
<dbReference type="AlphaFoldDB" id="A0A411WVM2"/>
<keyword evidence="2 3" id="KW-0378">Hydrolase</keyword>
<evidence type="ECO:0000256" key="2">
    <source>
        <dbReference type="ARBA" id="ARBA00022801"/>
    </source>
</evidence>
<protein>
    <recommendedName>
        <fullName evidence="3">Carboxylic ester hydrolase</fullName>
        <ecNumber evidence="3">3.1.1.-</ecNumber>
    </recommendedName>
</protein>
<evidence type="ECO:0000256" key="4">
    <source>
        <dbReference type="SAM" id="MobiDB-lite"/>
    </source>
</evidence>
<dbReference type="InterPro" id="IPR050309">
    <property type="entry name" value="Type-B_Carboxylest/Lipase"/>
</dbReference>
<reference evidence="7 8" key="2">
    <citation type="submission" date="2019-02" db="EMBL/GenBank/DDBJ databases">
        <title>Draft Genome Sequences of Six Type Strains of the Genus Massilia.</title>
        <authorList>
            <person name="Miess H."/>
            <person name="Frediansyhah A."/>
            <person name="Gross H."/>
        </authorList>
    </citation>
    <scope>NUCLEOTIDE SEQUENCE [LARGE SCALE GENOMIC DNA]</scope>
    <source>
        <strain evidence="7 8">DSM 17472</strain>
    </source>
</reference>
<dbReference type="Proteomes" id="UP000292307">
    <property type="component" value="Chromosome"/>
</dbReference>
<dbReference type="SUPFAM" id="SSF53474">
    <property type="entry name" value="alpha/beta-Hydrolases"/>
    <property type="match status" value="1"/>
</dbReference>
<keyword evidence="8" id="KW-1185">Reference proteome</keyword>
<dbReference type="GO" id="GO:0016787">
    <property type="term" value="F:hydrolase activity"/>
    <property type="evidence" value="ECO:0007669"/>
    <property type="project" value="UniProtKB-KW"/>
</dbReference>
<evidence type="ECO:0000313" key="9">
    <source>
        <dbReference type="Proteomes" id="UP000628442"/>
    </source>
</evidence>
<proteinExistence type="inferred from homology"/>
<evidence type="ECO:0000256" key="3">
    <source>
        <dbReference type="RuleBase" id="RU361235"/>
    </source>
</evidence>
<dbReference type="PROSITE" id="PS00941">
    <property type="entry name" value="CARBOXYLESTERASE_B_2"/>
    <property type="match status" value="1"/>
</dbReference>
<dbReference type="OrthoDB" id="9775851at2"/>
<evidence type="ECO:0000313" key="7">
    <source>
        <dbReference type="EMBL" id="QBI00800.1"/>
    </source>
</evidence>
<dbReference type="Gene3D" id="3.40.50.1820">
    <property type="entry name" value="alpha/beta hydrolase"/>
    <property type="match status" value="2"/>
</dbReference>